<dbReference type="AlphaFoldDB" id="A0A9W6C0F5"/>
<evidence type="ECO:0000256" key="9">
    <source>
        <dbReference type="RuleBase" id="RU003465"/>
    </source>
</evidence>
<proteinExistence type="inferred from homology"/>
<keyword evidence="7 9" id="KW-0904">Protein phosphatase</keyword>
<comment type="caution">
    <text evidence="12">The sequence shown here is derived from an EMBL/GenBank/DDBJ whole genome shotgun (WGS) entry which is preliminary data.</text>
</comment>
<dbReference type="InterPro" id="IPR000222">
    <property type="entry name" value="PP2C_BS"/>
</dbReference>
<accession>A0A9W6C0F5</accession>
<keyword evidence="6" id="KW-0460">Magnesium</keyword>
<organism evidence="12 13">
    <name type="scientific">Pleodorina starrii</name>
    <dbReference type="NCBI Taxonomy" id="330485"/>
    <lineage>
        <taxon>Eukaryota</taxon>
        <taxon>Viridiplantae</taxon>
        <taxon>Chlorophyta</taxon>
        <taxon>core chlorophytes</taxon>
        <taxon>Chlorophyceae</taxon>
        <taxon>CS clade</taxon>
        <taxon>Chlamydomonadales</taxon>
        <taxon>Volvocaceae</taxon>
        <taxon>Pleodorina</taxon>
    </lineage>
</organism>
<evidence type="ECO:0000256" key="4">
    <source>
        <dbReference type="ARBA" id="ARBA00022723"/>
    </source>
</evidence>
<feature type="compositionally biased region" description="Low complexity" evidence="10">
    <location>
        <begin position="291"/>
        <end position="301"/>
    </location>
</feature>
<name>A0A9W6C0F5_9CHLO</name>
<feature type="region of interest" description="Disordered" evidence="10">
    <location>
        <begin position="291"/>
        <end position="355"/>
    </location>
</feature>
<comment type="similarity">
    <text evidence="9">Belongs to the PP2C family.</text>
</comment>
<keyword evidence="8" id="KW-0464">Manganese</keyword>
<dbReference type="OrthoDB" id="10264738at2759"/>
<feature type="compositionally biased region" description="Low complexity" evidence="10">
    <location>
        <begin position="312"/>
        <end position="324"/>
    </location>
</feature>
<dbReference type="SMART" id="SM00332">
    <property type="entry name" value="PP2Cc"/>
    <property type="match status" value="1"/>
</dbReference>
<dbReference type="InterPro" id="IPR015655">
    <property type="entry name" value="PP2C"/>
</dbReference>
<evidence type="ECO:0000256" key="6">
    <source>
        <dbReference type="ARBA" id="ARBA00022842"/>
    </source>
</evidence>
<evidence type="ECO:0000256" key="5">
    <source>
        <dbReference type="ARBA" id="ARBA00022801"/>
    </source>
</evidence>
<feature type="compositionally biased region" description="Basic and acidic residues" evidence="10">
    <location>
        <begin position="325"/>
        <end position="338"/>
    </location>
</feature>
<dbReference type="CDD" id="cd00143">
    <property type="entry name" value="PP2Cc"/>
    <property type="match status" value="1"/>
</dbReference>
<dbReference type="PROSITE" id="PS51746">
    <property type="entry name" value="PPM_2"/>
    <property type="match status" value="1"/>
</dbReference>
<dbReference type="Gene3D" id="3.60.40.10">
    <property type="entry name" value="PPM-type phosphatase domain"/>
    <property type="match status" value="1"/>
</dbReference>
<feature type="region of interest" description="Disordered" evidence="10">
    <location>
        <begin position="1"/>
        <end position="26"/>
    </location>
</feature>
<evidence type="ECO:0000256" key="3">
    <source>
        <dbReference type="ARBA" id="ARBA00013081"/>
    </source>
</evidence>
<dbReference type="EMBL" id="BRXU01000047">
    <property type="protein sequence ID" value="GLC61504.1"/>
    <property type="molecule type" value="Genomic_DNA"/>
</dbReference>
<dbReference type="Proteomes" id="UP001165080">
    <property type="component" value="Unassembled WGS sequence"/>
</dbReference>
<protein>
    <recommendedName>
        <fullName evidence="3">protein-serine/threonine phosphatase</fullName>
        <ecNumber evidence="3">3.1.3.16</ecNumber>
    </recommendedName>
</protein>
<sequence length="509" mass="52307">MSSTMPSKATFVSGANRRLPTSPFADGPLERVMRLTFQLQDENAAVIPTVVTRESGATGASPRVPQQVFMVAPMASISSQTRSTPPTVPPFSHGHAIDGAAAARTHGAVPPPSPRLDVAGVSLPGFAPGYKDRNQDSALLLDTFLSNRQQLLAVFDGHGPEGHRVSAFAKCNLPYTLLTQLVEEGEAGGHGRGTGGEAGAAAAAPVVHAAAALASGCTNADGCGGGPLPRALWRAVASLDQQLEDSGIDVINSGTTAALAHVHGRNVTAAWVGDSRMLLGLPAPSLLQRASASARAGGPPQDRAATAAAMQSPPVTASAAVASEARGDGGKEGSHGNGDDGGGGGSGGGWRVVWSSTDHKPELPEEAQRIQAAGGRVARSVGREGPVGPYRVWFQDQAYPGLAMSRALGDLPGRHIGVTSTPSCASLRLPDSGPAVLVLASDGVWELLSNEQVLRTAAGAGSAAEAASRLVQQSRRAWVKEYGGSYVDDITALVMRFDMPPQRLAQRQR</sequence>
<dbReference type="InterPro" id="IPR036457">
    <property type="entry name" value="PPM-type-like_dom_sf"/>
</dbReference>
<keyword evidence="5 9" id="KW-0378">Hydrolase</keyword>
<feature type="domain" description="PPM-type phosphatase" evidence="11">
    <location>
        <begin position="120"/>
        <end position="497"/>
    </location>
</feature>
<evidence type="ECO:0000256" key="10">
    <source>
        <dbReference type="SAM" id="MobiDB-lite"/>
    </source>
</evidence>
<dbReference type="GO" id="GO:0004722">
    <property type="term" value="F:protein serine/threonine phosphatase activity"/>
    <property type="evidence" value="ECO:0007669"/>
    <property type="project" value="UniProtKB-EC"/>
</dbReference>
<dbReference type="SUPFAM" id="SSF81606">
    <property type="entry name" value="PP2C-like"/>
    <property type="match status" value="1"/>
</dbReference>
<comment type="cofactor">
    <cofactor evidence="2">
        <name>Mg(2+)</name>
        <dbReference type="ChEBI" id="CHEBI:18420"/>
    </cofactor>
</comment>
<dbReference type="GO" id="GO:0046872">
    <property type="term" value="F:metal ion binding"/>
    <property type="evidence" value="ECO:0007669"/>
    <property type="project" value="UniProtKB-KW"/>
</dbReference>
<dbReference type="InterPro" id="IPR001932">
    <property type="entry name" value="PPM-type_phosphatase-like_dom"/>
</dbReference>
<dbReference type="PANTHER" id="PTHR47992">
    <property type="entry name" value="PROTEIN PHOSPHATASE"/>
    <property type="match status" value="1"/>
</dbReference>
<evidence type="ECO:0000313" key="12">
    <source>
        <dbReference type="EMBL" id="GLC61504.1"/>
    </source>
</evidence>
<evidence type="ECO:0000313" key="13">
    <source>
        <dbReference type="Proteomes" id="UP001165080"/>
    </source>
</evidence>
<keyword evidence="13" id="KW-1185">Reference proteome</keyword>
<keyword evidence="4" id="KW-0479">Metal-binding</keyword>
<evidence type="ECO:0000256" key="1">
    <source>
        <dbReference type="ARBA" id="ARBA00001936"/>
    </source>
</evidence>
<reference evidence="12 13" key="1">
    <citation type="journal article" date="2023" name="Commun. Biol.">
        <title>Reorganization of the ancestral sex-determining regions during the evolution of trioecy in Pleodorina starrii.</title>
        <authorList>
            <person name="Takahashi K."/>
            <person name="Suzuki S."/>
            <person name="Kawai-Toyooka H."/>
            <person name="Yamamoto K."/>
            <person name="Hamaji T."/>
            <person name="Ootsuki R."/>
            <person name="Yamaguchi H."/>
            <person name="Kawachi M."/>
            <person name="Higashiyama T."/>
            <person name="Nozaki H."/>
        </authorList>
    </citation>
    <scope>NUCLEOTIDE SEQUENCE [LARGE SCALE GENOMIC DNA]</scope>
    <source>
        <strain evidence="12 13">NIES-4479</strain>
    </source>
</reference>
<comment type="cofactor">
    <cofactor evidence="1">
        <name>Mn(2+)</name>
        <dbReference type="ChEBI" id="CHEBI:29035"/>
    </cofactor>
</comment>
<feature type="compositionally biased region" description="Gly residues" evidence="10">
    <location>
        <begin position="339"/>
        <end position="350"/>
    </location>
</feature>
<dbReference type="PROSITE" id="PS01032">
    <property type="entry name" value="PPM_1"/>
    <property type="match status" value="1"/>
</dbReference>
<evidence type="ECO:0000256" key="8">
    <source>
        <dbReference type="ARBA" id="ARBA00023211"/>
    </source>
</evidence>
<gene>
    <name evidence="12" type="primary">PLEST012136</name>
    <name evidence="12" type="ORF">PLESTB_001763700</name>
</gene>
<dbReference type="EC" id="3.1.3.16" evidence="3"/>
<dbReference type="Pfam" id="PF00481">
    <property type="entry name" value="PP2C"/>
    <property type="match status" value="1"/>
</dbReference>
<evidence type="ECO:0000256" key="2">
    <source>
        <dbReference type="ARBA" id="ARBA00001946"/>
    </source>
</evidence>
<evidence type="ECO:0000259" key="11">
    <source>
        <dbReference type="PROSITE" id="PS51746"/>
    </source>
</evidence>
<evidence type="ECO:0000256" key="7">
    <source>
        <dbReference type="ARBA" id="ARBA00022912"/>
    </source>
</evidence>